<dbReference type="CDD" id="cd03188">
    <property type="entry name" value="GST_C_Beta"/>
    <property type="match status" value="1"/>
</dbReference>
<protein>
    <submittedName>
        <fullName evidence="4">Glutathione S-transferase</fullName>
    </submittedName>
</protein>
<dbReference type="InterPro" id="IPR036282">
    <property type="entry name" value="Glutathione-S-Trfase_C_sf"/>
</dbReference>
<dbReference type="CDD" id="cd03057">
    <property type="entry name" value="GST_N_Beta"/>
    <property type="match status" value="1"/>
</dbReference>
<dbReference type="PANTHER" id="PTHR44051">
    <property type="entry name" value="GLUTATHIONE S-TRANSFERASE-RELATED"/>
    <property type="match status" value="1"/>
</dbReference>
<dbReference type="SFLD" id="SFLDG00358">
    <property type="entry name" value="Main_(cytGST)"/>
    <property type="match status" value="1"/>
</dbReference>
<organism evidence="4 5">
    <name type="scientific">Albimonas pacifica</name>
    <dbReference type="NCBI Taxonomy" id="1114924"/>
    <lineage>
        <taxon>Bacteria</taxon>
        <taxon>Pseudomonadati</taxon>
        <taxon>Pseudomonadota</taxon>
        <taxon>Alphaproteobacteria</taxon>
        <taxon>Rhodobacterales</taxon>
        <taxon>Paracoccaceae</taxon>
        <taxon>Albimonas</taxon>
    </lineage>
</organism>
<accession>A0A1I3GC21</accession>
<dbReference type="Gene3D" id="1.20.1050.10">
    <property type="match status" value="1"/>
</dbReference>
<reference evidence="4 5" key="1">
    <citation type="submission" date="2016-10" db="EMBL/GenBank/DDBJ databases">
        <authorList>
            <person name="de Groot N.N."/>
        </authorList>
    </citation>
    <scope>NUCLEOTIDE SEQUENCE [LARGE SCALE GENOMIC DNA]</scope>
    <source>
        <strain evidence="4 5">CGMCC 1.11030</strain>
    </source>
</reference>
<dbReference type="PROSITE" id="PS50404">
    <property type="entry name" value="GST_NTER"/>
    <property type="match status" value="1"/>
</dbReference>
<dbReference type="SFLD" id="SFLDG01150">
    <property type="entry name" value="Main.1:_Beta-like"/>
    <property type="match status" value="1"/>
</dbReference>
<dbReference type="InterPro" id="IPR010987">
    <property type="entry name" value="Glutathione-S-Trfase_C-like"/>
</dbReference>
<dbReference type="Proteomes" id="UP000199377">
    <property type="component" value="Unassembled WGS sequence"/>
</dbReference>
<dbReference type="Pfam" id="PF00043">
    <property type="entry name" value="GST_C"/>
    <property type="match status" value="1"/>
</dbReference>
<feature type="domain" description="GST C-terminal" evidence="3">
    <location>
        <begin position="85"/>
        <end position="208"/>
    </location>
</feature>
<comment type="similarity">
    <text evidence="1">Belongs to the GST superfamily.</text>
</comment>
<keyword evidence="5" id="KW-1185">Reference proteome</keyword>
<dbReference type="InterPro" id="IPR004046">
    <property type="entry name" value="GST_C"/>
</dbReference>
<dbReference type="SUPFAM" id="SSF52833">
    <property type="entry name" value="Thioredoxin-like"/>
    <property type="match status" value="1"/>
</dbReference>
<keyword evidence="4" id="KW-0808">Transferase</keyword>
<feature type="domain" description="GST N-terminal" evidence="2">
    <location>
        <begin position="1"/>
        <end position="80"/>
    </location>
</feature>
<gene>
    <name evidence="4" type="ORF">SAMN05216258_10578</name>
</gene>
<dbReference type="InterPro" id="IPR036249">
    <property type="entry name" value="Thioredoxin-like_sf"/>
</dbReference>
<dbReference type="InterPro" id="IPR004045">
    <property type="entry name" value="Glutathione_S-Trfase_N"/>
</dbReference>
<dbReference type="SFLD" id="SFLDS00019">
    <property type="entry name" value="Glutathione_Transferase_(cytos"/>
    <property type="match status" value="1"/>
</dbReference>
<evidence type="ECO:0000256" key="1">
    <source>
        <dbReference type="RuleBase" id="RU003494"/>
    </source>
</evidence>
<name>A0A1I3GC21_9RHOB</name>
<dbReference type="AlphaFoldDB" id="A0A1I3GC21"/>
<dbReference type="PROSITE" id="PS50405">
    <property type="entry name" value="GST_CTER"/>
    <property type="match status" value="1"/>
</dbReference>
<proteinExistence type="inferred from homology"/>
<dbReference type="EMBL" id="FOQH01000005">
    <property type="protein sequence ID" value="SFI21003.1"/>
    <property type="molecule type" value="Genomic_DNA"/>
</dbReference>
<dbReference type="Gene3D" id="3.40.30.10">
    <property type="entry name" value="Glutaredoxin"/>
    <property type="match status" value="1"/>
</dbReference>
<dbReference type="RefSeq" id="WP_092859931.1">
    <property type="nucleotide sequence ID" value="NZ_FOQH01000005.1"/>
</dbReference>
<sequence length="208" mass="23029">MIALYSSPGACSLASHIALREAGAEFELHRVDFAAAQQRTPEYLAMNPKGRVPLLVTEKGPLTETPAILAWIAQSFPQAGLAPTDPWAFAQMQSFNAYLCATLHVNHAHGRRAARWADQESSHADMVAKVPQTVGESFRHIEEEVFKGPFVMGDGHSVADAYLYTVSRWMETDKLDIARFPRVHEHRTRMQARPAVQAALEAEGLKPL</sequence>
<dbReference type="OrthoDB" id="7583243at2"/>
<evidence type="ECO:0000259" key="2">
    <source>
        <dbReference type="PROSITE" id="PS50404"/>
    </source>
</evidence>
<dbReference type="PANTHER" id="PTHR44051:SF8">
    <property type="entry name" value="GLUTATHIONE S-TRANSFERASE GSTA"/>
    <property type="match status" value="1"/>
</dbReference>
<dbReference type="SUPFAM" id="SSF47616">
    <property type="entry name" value="GST C-terminal domain-like"/>
    <property type="match status" value="1"/>
</dbReference>
<evidence type="ECO:0000313" key="4">
    <source>
        <dbReference type="EMBL" id="SFI21003.1"/>
    </source>
</evidence>
<dbReference type="GO" id="GO:0016740">
    <property type="term" value="F:transferase activity"/>
    <property type="evidence" value="ECO:0007669"/>
    <property type="project" value="UniProtKB-KW"/>
</dbReference>
<dbReference type="Pfam" id="PF02798">
    <property type="entry name" value="GST_N"/>
    <property type="match status" value="1"/>
</dbReference>
<dbReference type="STRING" id="1114924.SAMN05216258_10578"/>
<evidence type="ECO:0000313" key="5">
    <source>
        <dbReference type="Proteomes" id="UP000199377"/>
    </source>
</evidence>
<evidence type="ECO:0000259" key="3">
    <source>
        <dbReference type="PROSITE" id="PS50405"/>
    </source>
</evidence>
<dbReference type="InterPro" id="IPR040079">
    <property type="entry name" value="Glutathione_S-Trfase"/>
</dbReference>